<keyword evidence="5" id="KW-0256">Endoplasmic reticulum</keyword>
<comment type="similarity">
    <text evidence="2">Belongs to the glycosyltransferase 47 family.</text>
</comment>
<dbReference type="GeneID" id="110979510"/>
<dbReference type="InterPro" id="IPR040911">
    <property type="entry name" value="Exostosin_GT47"/>
</dbReference>
<keyword evidence="7 10" id="KW-0472">Membrane</keyword>
<feature type="domain" description="Exostosin GT47" evidence="11">
    <location>
        <begin position="196"/>
        <end position="454"/>
    </location>
</feature>
<dbReference type="GO" id="GO:0015012">
    <property type="term" value="P:heparan sulfate proteoglycan biosynthetic process"/>
    <property type="evidence" value="ECO:0007669"/>
    <property type="project" value="UniProtKB-ARBA"/>
</dbReference>
<evidence type="ECO:0000256" key="2">
    <source>
        <dbReference type="ARBA" id="ARBA00010271"/>
    </source>
</evidence>
<evidence type="ECO:0000256" key="8">
    <source>
        <dbReference type="ARBA" id="ARBA00023157"/>
    </source>
</evidence>
<keyword evidence="8" id="KW-1015">Disulfide bond</keyword>
<evidence type="ECO:0000256" key="5">
    <source>
        <dbReference type="ARBA" id="ARBA00022824"/>
    </source>
</evidence>
<dbReference type="GO" id="GO:0016757">
    <property type="term" value="F:glycosyltransferase activity"/>
    <property type="evidence" value="ECO:0007669"/>
    <property type="project" value="InterPro"/>
</dbReference>
<proteinExistence type="inferred from homology"/>
<keyword evidence="13" id="KW-1185">Reference proteome</keyword>
<keyword evidence="4 10" id="KW-0812">Transmembrane</keyword>
<dbReference type="PANTHER" id="PTHR48261:SF4">
    <property type="entry name" value="EXOSTOSIN LIKE GLYCOSYLTRANSFERASE 3"/>
    <property type="match status" value="1"/>
</dbReference>
<dbReference type="RefSeq" id="XP_022091046.1">
    <property type="nucleotide sequence ID" value="XM_022235354.1"/>
</dbReference>
<dbReference type="GO" id="GO:0005789">
    <property type="term" value="C:endoplasmic reticulum membrane"/>
    <property type="evidence" value="ECO:0007669"/>
    <property type="project" value="UniProtKB-SubCell"/>
</dbReference>
<dbReference type="KEGG" id="aplc:110979510"/>
<evidence type="ECO:0000259" key="12">
    <source>
        <dbReference type="Pfam" id="PF09258"/>
    </source>
</evidence>
<feature type="transmembrane region" description="Helical" evidence="10">
    <location>
        <begin position="31"/>
        <end position="54"/>
    </location>
</feature>
<evidence type="ECO:0000313" key="14">
    <source>
        <dbReference type="RefSeq" id="XP_022091046.1"/>
    </source>
</evidence>
<protein>
    <submittedName>
        <fullName evidence="14">Exostosin-like 3</fullName>
    </submittedName>
</protein>
<evidence type="ECO:0000256" key="10">
    <source>
        <dbReference type="SAM" id="Phobius"/>
    </source>
</evidence>
<evidence type="ECO:0000256" key="6">
    <source>
        <dbReference type="ARBA" id="ARBA00022989"/>
    </source>
</evidence>
<name>A0A8B7YHD3_ACAPL</name>
<dbReference type="InterPro" id="IPR015338">
    <property type="entry name" value="GT64_dom"/>
</dbReference>
<evidence type="ECO:0000256" key="7">
    <source>
        <dbReference type="ARBA" id="ARBA00023136"/>
    </source>
</evidence>
<reference evidence="14" key="1">
    <citation type="submission" date="2025-08" db="UniProtKB">
        <authorList>
            <consortium name="RefSeq"/>
        </authorList>
    </citation>
    <scope>IDENTIFICATION</scope>
</reference>
<organism evidence="13 14">
    <name type="scientific">Acanthaster planci</name>
    <name type="common">Crown-of-thorns starfish</name>
    <dbReference type="NCBI Taxonomy" id="133434"/>
    <lineage>
        <taxon>Eukaryota</taxon>
        <taxon>Metazoa</taxon>
        <taxon>Echinodermata</taxon>
        <taxon>Eleutherozoa</taxon>
        <taxon>Asterozoa</taxon>
        <taxon>Asteroidea</taxon>
        <taxon>Valvatacea</taxon>
        <taxon>Valvatida</taxon>
        <taxon>Acanthasteridae</taxon>
        <taxon>Acanthaster</taxon>
    </lineage>
</organism>
<dbReference type="InterPro" id="IPR004263">
    <property type="entry name" value="Exostosin"/>
</dbReference>
<dbReference type="Gene3D" id="3.90.550.10">
    <property type="entry name" value="Spore Coat Polysaccharide Biosynthesis Protein SpsA, Chain A"/>
    <property type="match status" value="1"/>
</dbReference>
<dbReference type="AlphaFoldDB" id="A0A8B7YHD3"/>
<gene>
    <name evidence="14" type="primary">LOC110979510</name>
</gene>
<feature type="region of interest" description="Disordered" evidence="9">
    <location>
        <begin position="498"/>
        <end position="524"/>
    </location>
</feature>
<evidence type="ECO:0000256" key="3">
    <source>
        <dbReference type="ARBA" id="ARBA00022679"/>
    </source>
</evidence>
<dbReference type="SUPFAM" id="SSF53448">
    <property type="entry name" value="Nucleotide-diphospho-sugar transferases"/>
    <property type="match status" value="1"/>
</dbReference>
<dbReference type="Pfam" id="PF03016">
    <property type="entry name" value="Exostosin_GT47"/>
    <property type="match status" value="1"/>
</dbReference>
<sequence>MKLAIRSTCLFNSMDMQTMGVLRKGFASRKLYSLIVVVVVAFYLLVWHNGGWIVKRTRLAQSVTDGADGLDFTVCSPALDSISPTSRREEADLQMKLHQCAHYISKLLTESKEIRSAVQEVDSFSKLQPWIQGNNCQNEARQEFENDAHGGHPTNECRLSNCFDYSRCPLNSDFSAYLYQGRGELPNGIEKVMTINPYHTSDQNTACVFLVLVEGSSGNGLSPTKSVGASFSKLPSWKGTGQNHVLLNLARNVSSHNVLQTVSSSHAIVAQSNFRASQFRPGFDIVTPMLLGTDTAFDWHGTPRLTPAKRKYLLSFQGVQLPHRISPSVDSIHDAIQSLKTVYRNQVYIDLSCPQIIADRDFVYPSEWWMCDNNEKRAEILRQSTFALIIAPADRILSSTMLQARLHEALRQNAVPVVLGEQVRLPFADFIAWEKAVIILPKARAKEMIHYLSSIHESDILALRRQGWFLWTTYLSSTEAVMNGILATLRTRLSLPPRPIPATPSQGLTRIDVGPTQKRSSSSTKYLRNSSYLSWAREPSWNSFPGPYHLYPSTPIEPVLPSDVYFEKSGQTFEPISKGTRKTGEMFRKSLGGNSPIEQFTVIIMTYDREPQLITLLGRLQGLPYMNKVLIVWNHPKPPSLYAKWPKQRVPMQIILQAKNSMNNRFLPFDEIETDAILCLDDDIHRLTHNEIHLAFRVWRENRDQIVGFPGRNHAMDVNNKNFRYDAEKSCEVSMVLTGAAFLHKYYSYVYSYVMPQAIRDHVDKIMNCEDIAMNFMVSFVSRKAPIKVGGHSDFPCVNCKSSISAHKSHYIKRTQCVRYFGDILGYTPLLYTQYQANSIMYGQGDKEPTCYKEV</sequence>
<dbReference type="InterPro" id="IPR029044">
    <property type="entry name" value="Nucleotide-diphossugar_trans"/>
</dbReference>
<dbReference type="OrthoDB" id="5954868at2759"/>
<evidence type="ECO:0000256" key="4">
    <source>
        <dbReference type="ARBA" id="ARBA00022692"/>
    </source>
</evidence>
<keyword evidence="3" id="KW-0808">Transferase</keyword>
<evidence type="ECO:0000259" key="11">
    <source>
        <dbReference type="Pfam" id="PF03016"/>
    </source>
</evidence>
<evidence type="ECO:0000256" key="9">
    <source>
        <dbReference type="SAM" id="MobiDB-lite"/>
    </source>
</evidence>
<accession>A0A8B7YHD3</accession>
<evidence type="ECO:0000313" key="13">
    <source>
        <dbReference type="Proteomes" id="UP000694845"/>
    </source>
</evidence>
<feature type="domain" description="Glycosyl transferase 64" evidence="12">
    <location>
        <begin position="600"/>
        <end position="842"/>
    </location>
</feature>
<dbReference type="Pfam" id="PF09258">
    <property type="entry name" value="Glyco_transf_64"/>
    <property type="match status" value="1"/>
</dbReference>
<dbReference type="Proteomes" id="UP000694845">
    <property type="component" value="Unplaced"/>
</dbReference>
<evidence type="ECO:0000256" key="1">
    <source>
        <dbReference type="ARBA" id="ARBA00004648"/>
    </source>
</evidence>
<dbReference type="OMA" id="MLFLMSC"/>
<keyword evidence="6 10" id="KW-1133">Transmembrane helix</keyword>
<comment type="subcellular location">
    <subcellularLocation>
        <location evidence="1">Endoplasmic reticulum membrane</location>
        <topology evidence="1">Single-pass type II membrane protein</topology>
    </subcellularLocation>
</comment>
<dbReference type="PANTHER" id="PTHR48261">
    <property type="entry name" value="ACETYLGLUCOSAMINYLTRANSFERASE"/>
    <property type="match status" value="1"/>
</dbReference>